<dbReference type="InterPro" id="IPR027417">
    <property type="entry name" value="P-loop_NTPase"/>
</dbReference>
<keyword evidence="9" id="KW-1185">Reference proteome</keyword>
<proteinExistence type="inferred from homology"/>
<dbReference type="EMBL" id="JAMYWD010000005">
    <property type="protein sequence ID" value="KAJ4972044.1"/>
    <property type="molecule type" value="Genomic_DNA"/>
</dbReference>
<dbReference type="GO" id="GO:0007018">
    <property type="term" value="P:microtubule-based movement"/>
    <property type="evidence" value="ECO:0007669"/>
    <property type="project" value="InterPro"/>
</dbReference>
<keyword evidence="1" id="KW-0547">Nucleotide-binding</keyword>
<dbReference type="Proteomes" id="UP001141806">
    <property type="component" value="Unassembled WGS sequence"/>
</dbReference>
<dbReference type="GO" id="GO:0003777">
    <property type="term" value="F:microtubule motor activity"/>
    <property type="evidence" value="ECO:0007669"/>
    <property type="project" value="InterPro"/>
</dbReference>
<accession>A0A9Q0QUC3</accession>
<evidence type="ECO:0000256" key="6">
    <source>
        <dbReference type="SAM" id="Coils"/>
    </source>
</evidence>
<evidence type="ECO:0000256" key="3">
    <source>
        <dbReference type="ARBA" id="ARBA00023054"/>
    </source>
</evidence>
<dbReference type="InterPro" id="IPR001752">
    <property type="entry name" value="Kinesin_motor_dom"/>
</dbReference>
<feature type="coiled-coil region" evidence="6">
    <location>
        <begin position="566"/>
        <end position="679"/>
    </location>
</feature>
<gene>
    <name evidence="8" type="ORF">NE237_005143</name>
</gene>
<dbReference type="PROSITE" id="PS00411">
    <property type="entry name" value="KINESIN_MOTOR_1"/>
    <property type="match status" value="1"/>
</dbReference>
<sequence length="1071" mass="122845">MSYMEIYNEEINDLLAPEHRKLQIHESLERGIFVAGLREEIVASPEQVLDFMEFGESHRHIGETNMNVYSSRSHTIFRMIIESKEKSDDGNIETSCDAVRVSVLNLVDLAGSERAAKTGAEGVRLKEGSHINKSLMTLGTVIKKLSEGAESQGGHVPYRDSKLTRILQPALGGNANTAIICNITLAQVHADETKSSLQFASRALHVTNCAHVNEILTDAALLKRQKKEIEELRTKLQDSHSEHLEDEILNLRNTLLKSELERERIALELQQEKEAQAQREKMLQEQDRKIKNLSSMVLYSNRDEKFGQYKKDKRRDTWCPGALSRVVLKEVSSEAQSIASVMEPTRAQRDMGLPIPFEKLISESEGITCSHDICMPEKNCSNNLLEECTIPDARALLHVTNRRKVPLKKKSSNVESSELVEMQVECEALPSKFETQIKTLEMEKSTIQKNFELVTEQNISARDNYDELYQNLLDAREEARVSCEESLFRRIEEDNVAHSIGMSMEIQGLQLEIQNSMDVAGSISSIVDEIFESVSVVPNLLLDLRSFFCEGSVQLKSIVVNHEIIHSHTRKKVVELENEKMNLHKQIRELRLDLDNSEKTLMEHCQQEELEKAELLFQIQNLEKEVSCLSSCSLAREKENLRKELEKTKMKLKETEFKLKNAVQEKTRLEGEKAYAERELKHLHGQRALLERDISKRDSLAGKRCDSVADRRRESKASDSNKAKVYNGLYEQTVQEEYKNLQVLAFEMETAIASLEEDLEAANREKAEAIIRNEVLTSELEAMFKKLDSLNSDLEMSQEDISRMRLKLSESDTMCHKMDRSLHMLLEEKEESAMLLTNALLELEEEKAIWAAKERASIEAIAEKTKLTNDGIILLSKELNEARHELEACSEECKVLREKLMLYEENIELHSKSSMEKSFEIELLRNDFKAFETKNRICQNDLKDQLLNMTNERDHLLAEKEEQFTHMVDMESLKKNYDMLLKAKVDLEVKMQNERMNKSKENAKLTMRLRGTQAKLDAFRGRHMEAVKEMGFMNRKFEEASAKLKEKLASCGLELLQVKRELATVKGQNGM</sequence>
<feature type="coiled-coil region" evidence="6">
    <location>
        <begin position="738"/>
        <end position="846"/>
    </location>
</feature>
<evidence type="ECO:0000256" key="5">
    <source>
        <dbReference type="PROSITE-ProRule" id="PRU00283"/>
    </source>
</evidence>
<dbReference type="GO" id="GO:0008017">
    <property type="term" value="F:microtubule binding"/>
    <property type="evidence" value="ECO:0007669"/>
    <property type="project" value="InterPro"/>
</dbReference>
<evidence type="ECO:0000256" key="2">
    <source>
        <dbReference type="ARBA" id="ARBA00022840"/>
    </source>
</evidence>
<dbReference type="Gene3D" id="3.40.850.10">
    <property type="entry name" value="Kinesin motor domain"/>
    <property type="match status" value="1"/>
</dbReference>
<reference evidence="8" key="1">
    <citation type="journal article" date="2023" name="Plant J.">
        <title>The genome of the king protea, Protea cynaroides.</title>
        <authorList>
            <person name="Chang J."/>
            <person name="Duong T.A."/>
            <person name="Schoeman C."/>
            <person name="Ma X."/>
            <person name="Roodt D."/>
            <person name="Barker N."/>
            <person name="Li Z."/>
            <person name="Van de Peer Y."/>
            <person name="Mizrachi E."/>
        </authorList>
    </citation>
    <scope>NUCLEOTIDE SEQUENCE</scope>
    <source>
        <tissue evidence="8">Young leaves</tissue>
    </source>
</reference>
<dbReference type="SUPFAM" id="SSF52540">
    <property type="entry name" value="P-loop containing nucleoside triphosphate hydrolases"/>
    <property type="match status" value="1"/>
</dbReference>
<feature type="coiled-coil region" evidence="6">
    <location>
        <begin position="212"/>
        <end position="287"/>
    </location>
</feature>
<keyword evidence="2" id="KW-0067">ATP-binding</keyword>
<dbReference type="PANTHER" id="PTHR47968">
    <property type="entry name" value="CENTROMERE PROTEIN E"/>
    <property type="match status" value="1"/>
</dbReference>
<dbReference type="AlphaFoldDB" id="A0A9Q0QUC3"/>
<evidence type="ECO:0000256" key="4">
    <source>
        <dbReference type="ARBA" id="ARBA00023175"/>
    </source>
</evidence>
<feature type="coiled-coil region" evidence="6">
    <location>
        <begin position="872"/>
        <end position="906"/>
    </location>
</feature>
<evidence type="ECO:0000313" key="9">
    <source>
        <dbReference type="Proteomes" id="UP001141806"/>
    </source>
</evidence>
<comment type="similarity">
    <text evidence="5">Belongs to the TRAFAC class myosin-kinesin ATPase superfamily. Kinesin family.</text>
</comment>
<evidence type="ECO:0000313" key="8">
    <source>
        <dbReference type="EMBL" id="KAJ4972044.1"/>
    </source>
</evidence>
<dbReference type="SMART" id="SM00129">
    <property type="entry name" value="KISc"/>
    <property type="match status" value="1"/>
</dbReference>
<comment type="caution">
    <text evidence="5">Lacks conserved residue(s) required for the propagation of feature annotation.</text>
</comment>
<feature type="coiled-coil region" evidence="6">
    <location>
        <begin position="939"/>
        <end position="990"/>
    </location>
</feature>
<keyword evidence="4" id="KW-0505">Motor protein</keyword>
<feature type="domain" description="Kinesin motor" evidence="7">
    <location>
        <begin position="1"/>
        <end position="206"/>
    </location>
</feature>
<evidence type="ECO:0000259" key="7">
    <source>
        <dbReference type="PROSITE" id="PS50067"/>
    </source>
</evidence>
<dbReference type="PRINTS" id="PR00380">
    <property type="entry name" value="KINESINHEAVY"/>
</dbReference>
<dbReference type="GO" id="GO:0005524">
    <property type="term" value="F:ATP binding"/>
    <property type="evidence" value="ECO:0007669"/>
    <property type="project" value="UniProtKB-KW"/>
</dbReference>
<dbReference type="OrthoDB" id="3176171at2759"/>
<dbReference type="Pfam" id="PF00225">
    <property type="entry name" value="Kinesin"/>
    <property type="match status" value="1"/>
</dbReference>
<evidence type="ECO:0000256" key="1">
    <source>
        <dbReference type="ARBA" id="ARBA00022741"/>
    </source>
</evidence>
<comment type="caution">
    <text evidence="8">The sequence shown here is derived from an EMBL/GenBank/DDBJ whole genome shotgun (WGS) entry which is preliminary data.</text>
</comment>
<dbReference type="InterPro" id="IPR019821">
    <property type="entry name" value="Kinesin_motor_CS"/>
</dbReference>
<dbReference type="PROSITE" id="PS50067">
    <property type="entry name" value="KINESIN_MOTOR_2"/>
    <property type="match status" value="1"/>
</dbReference>
<name>A0A9Q0QUC3_9MAGN</name>
<organism evidence="8 9">
    <name type="scientific">Protea cynaroides</name>
    <dbReference type="NCBI Taxonomy" id="273540"/>
    <lineage>
        <taxon>Eukaryota</taxon>
        <taxon>Viridiplantae</taxon>
        <taxon>Streptophyta</taxon>
        <taxon>Embryophyta</taxon>
        <taxon>Tracheophyta</taxon>
        <taxon>Spermatophyta</taxon>
        <taxon>Magnoliopsida</taxon>
        <taxon>Proteales</taxon>
        <taxon>Proteaceae</taxon>
        <taxon>Protea</taxon>
    </lineage>
</organism>
<dbReference type="InterPro" id="IPR027640">
    <property type="entry name" value="Kinesin-like_fam"/>
</dbReference>
<dbReference type="InterPro" id="IPR036961">
    <property type="entry name" value="Kinesin_motor_dom_sf"/>
</dbReference>
<protein>
    <recommendedName>
        <fullName evidence="7">Kinesin motor domain-containing protein</fullName>
    </recommendedName>
</protein>
<dbReference type="PANTHER" id="PTHR47968:SF75">
    <property type="entry name" value="CENTROMERE-ASSOCIATED PROTEIN E"/>
    <property type="match status" value="1"/>
</dbReference>
<keyword evidence="3 6" id="KW-0175">Coiled coil</keyword>